<dbReference type="SUPFAM" id="SSF56112">
    <property type="entry name" value="Protein kinase-like (PK-like)"/>
    <property type="match status" value="1"/>
</dbReference>
<comment type="caution">
    <text evidence="3">The sequence shown here is derived from an EMBL/GenBank/DDBJ whole genome shotgun (WGS) entry which is preliminary data.</text>
</comment>
<feature type="compositionally biased region" description="Low complexity" evidence="1">
    <location>
        <begin position="86"/>
        <end position="107"/>
    </location>
</feature>
<evidence type="ECO:0000259" key="2">
    <source>
        <dbReference type="PROSITE" id="PS50011"/>
    </source>
</evidence>
<proteinExistence type="predicted"/>
<organism evidence="3 4">
    <name type="scientific">Prorocentrum cordatum</name>
    <dbReference type="NCBI Taxonomy" id="2364126"/>
    <lineage>
        <taxon>Eukaryota</taxon>
        <taxon>Sar</taxon>
        <taxon>Alveolata</taxon>
        <taxon>Dinophyceae</taxon>
        <taxon>Prorocentrales</taxon>
        <taxon>Prorocentraceae</taxon>
        <taxon>Prorocentrum</taxon>
    </lineage>
</organism>
<reference evidence="3" key="1">
    <citation type="submission" date="2023-10" db="EMBL/GenBank/DDBJ databases">
        <authorList>
            <person name="Chen Y."/>
            <person name="Shah S."/>
            <person name="Dougan E. K."/>
            <person name="Thang M."/>
            <person name="Chan C."/>
        </authorList>
    </citation>
    <scope>NUCLEOTIDE SEQUENCE [LARGE SCALE GENOMIC DNA]</scope>
</reference>
<sequence>QVLEGLAYCHDEVGVVHRDVKPENIMVSDAGQRRRPVRQAHRLRHRAARRRPLRRAGRHRAVPCAGGALRRAGAPGRGPVERRGGAPRAAHGPAAAGGYPAGPRAFGPGEGRAVGATNVYSSQGPHLWPPAARPPRAADGGCRGGTPLAAPRRPGPRLARRRRTGVPRPVEGAGGVLWPAGRILAAAGVEAEVPGPRGGLAGARGQGDELAGLVRATALAGAATLPFCVAEALSTLDLEGCGRVASDDWLAWLVAAAEGVDAAYSLAGSIMDKAFQAAGAARRGAAPRQVTQLPTPCRSRAGVPARRPVSVDLALAC</sequence>
<accession>A0ABN9UC42</accession>
<feature type="non-terminal residue" evidence="3">
    <location>
        <position position="1"/>
    </location>
</feature>
<name>A0ABN9UC42_9DINO</name>
<dbReference type="PROSITE" id="PS00108">
    <property type="entry name" value="PROTEIN_KINASE_ST"/>
    <property type="match status" value="1"/>
</dbReference>
<dbReference type="Gene3D" id="1.10.510.10">
    <property type="entry name" value="Transferase(Phosphotransferase) domain 1"/>
    <property type="match status" value="1"/>
</dbReference>
<feature type="domain" description="Protein kinase" evidence="2">
    <location>
        <begin position="1"/>
        <end position="317"/>
    </location>
</feature>
<gene>
    <name evidence="3" type="ORF">PCOR1329_LOCUS46877</name>
</gene>
<feature type="region of interest" description="Disordered" evidence="1">
    <location>
        <begin position="68"/>
        <end position="117"/>
    </location>
</feature>
<dbReference type="InterPro" id="IPR011009">
    <property type="entry name" value="Kinase-like_dom_sf"/>
</dbReference>
<dbReference type="Pfam" id="PF00069">
    <property type="entry name" value="Pkinase"/>
    <property type="match status" value="1"/>
</dbReference>
<feature type="compositionally biased region" description="Low complexity" evidence="1">
    <location>
        <begin position="68"/>
        <end position="78"/>
    </location>
</feature>
<evidence type="ECO:0000256" key="1">
    <source>
        <dbReference type="SAM" id="MobiDB-lite"/>
    </source>
</evidence>
<evidence type="ECO:0000313" key="4">
    <source>
        <dbReference type="Proteomes" id="UP001189429"/>
    </source>
</evidence>
<dbReference type="Proteomes" id="UP001189429">
    <property type="component" value="Unassembled WGS sequence"/>
</dbReference>
<keyword evidence="4" id="KW-1185">Reference proteome</keyword>
<feature type="compositionally biased region" description="Basic residues" evidence="1">
    <location>
        <begin position="154"/>
        <end position="165"/>
    </location>
</feature>
<feature type="region of interest" description="Disordered" evidence="1">
    <location>
        <begin position="132"/>
        <end position="170"/>
    </location>
</feature>
<protein>
    <recommendedName>
        <fullName evidence="2">Protein kinase domain-containing protein</fullName>
    </recommendedName>
</protein>
<dbReference type="PROSITE" id="PS50011">
    <property type="entry name" value="PROTEIN_KINASE_DOM"/>
    <property type="match status" value="1"/>
</dbReference>
<dbReference type="InterPro" id="IPR008271">
    <property type="entry name" value="Ser/Thr_kinase_AS"/>
</dbReference>
<dbReference type="EMBL" id="CAUYUJ010015640">
    <property type="protein sequence ID" value="CAK0856494.1"/>
    <property type="molecule type" value="Genomic_DNA"/>
</dbReference>
<dbReference type="InterPro" id="IPR000719">
    <property type="entry name" value="Prot_kinase_dom"/>
</dbReference>
<feature type="compositionally biased region" description="Low complexity" evidence="1">
    <location>
        <begin position="134"/>
        <end position="152"/>
    </location>
</feature>
<evidence type="ECO:0000313" key="3">
    <source>
        <dbReference type="EMBL" id="CAK0856494.1"/>
    </source>
</evidence>